<feature type="transmembrane region" description="Helical" evidence="1">
    <location>
        <begin position="21"/>
        <end position="41"/>
    </location>
</feature>
<dbReference type="InterPro" id="IPR023181">
    <property type="entry name" value="Homospermid_syn-like_C"/>
</dbReference>
<dbReference type="InterPro" id="IPR005097">
    <property type="entry name" value="Sacchrp_dh_NADP-bd"/>
</dbReference>
<evidence type="ECO:0000259" key="2">
    <source>
        <dbReference type="Pfam" id="PF03435"/>
    </source>
</evidence>
<dbReference type="Gene3D" id="3.30.360.30">
    <property type="entry name" value="homospermidine synthase like"/>
    <property type="match status" value="1"/>
</dbReference>
<keyword evidence="1" id="KW-0812">Transmembrane</keyword>
<dbReference type="SUPFAM" id="SSF51735">
    <property type="entry name" value="NAD(P)-binding Rossmann-fold domains"/>
    <property type="match status" value="1"/>
</dbReference>
<evidence type="ECO:0000256" key="1">
    <source>
        <dbReference type="SAM" id="Phobius"/>
    </source>
</evidence>
<evidence type="ECO:0000313" key="3">
    <source>
        <dbReference type="EMBL" id="AYV83858.1"/>
    </source>
</evidence>
<organism evidence="3">
    <name type="scientific">Hyperionvirus sp</name>
    <dbReference type="NCBI Taxonomy" id="2487770"/>
    <lineage>
        <taxon>Viruses</taxon>
        <taxon>Varidnaviria</taxon>
        <taxon>Bamfordvirae</taxon>
        <taxon>Nucleocytoviricota</taxon>
        <taxon>Megaviricetes</taxon>
        <taxon>Imitervirales</taxon>
        <taxon>Mimiviridae</taxon>
        <taxon>Klosneuvirinae</taxon>
    </lineage>
</organism>
<reference evidence="3" key="1">
    <citation type="submission" date="2018-10" db="EMBL/GenBank/DDBJ databases">
        <title>Hidden diversity of soil giant viruses.</title>
        <authorList>
            <person name="Schulz F."/>
            <person name="Alteio L."/>
            <person name="Goudeau D."/>
            <person name="Ryan E.M."/>
            <person name="Malmstrom R.R."/>
            <person name="Blanchard J."/>
            <person name="Woyke T."/>
        </authorList>
    </citation>
    <scope>NUCLEOTIDE SEQUENCE</scope>
    <source>
        <strain evidence="3">HYV1</strain>
    </source>
</reference>
<keyword evidence="1" id="KW-1133">Transmembrane helix</keyword>
<feature type="non-terminal residue" evidence="3">
    <location>
        <position position="1"/>
    </location>
</feature>
<sequence length="481" mass="56129">NTLHRKDRIKLIREMYGTYNFKHRICLIGCGAIGRALLFMIHKIIKMDPQNITIIDKRDITTEIPQLLQSMRYINQAVTRENYKSLFSFLTKNDIIIDCAYNVSTEDMLKFCQEKHIHYINSALYDWNPEENDVLIIDRFKSLEALNRSFKTKNFNGIVTMGCNPGNVSIWTKLGLELMNKIYNKKYTTHADLAQQLGVQVIHISERDTQRSSIPKQANEYCNTWSTDSMSYYEELTGYTEGSWGTHEKLFKMIKTVKDNYFIIDRMSLYIFAQSYTPLSGRYLGNIVPHEETYTIGKTLTIKTDGEITYKPSVYYVYHPCNDARLSIEEFKDRSLKPQEQHRLLTDEIINGRDELGILFFLTNKEIYWTGSLLSIDEAREIYEYKFDEFINATIVQVMVGYLSGLIHIIDLISQTTNLGIITPDDLPHNKILKLSFPFLGEFIFKKITDFSLCDMSLKVDDDTCDKTQDWQLENFLVYKS</sequence>
<feature type="domain" description="Saccharopine dehydrogenase NADP binding" evidence="2">
    <location>
        <begin position="25"/>
        <end position="124"/>
    </location>
</feature>
<protein>
    <submittedName>
        <fullName evidence="3">Homospermidine synthase</fullName>
    </submittedName>
</protein>
<dbReference type="Pfam" id="PF03435">
    <property type="entry name" value="Sacchrp_dh_NADP"/>
    <property type="match status" value="1"/>
</dbReference>
<keyword evidence="1" id="KW-0472">Membrane</keyword>
<accession>A0A3G5A9C1</accession>
<gene>
    <name evidence="3" type="ORF">Hyperionvirus12_55</name>
</gene>
<dbReference type="InterPro" id="IPR036291">
    <property type="entry name" value="NAD(P)-bd_dom_sf"/>
</dbReference>
<name>A0A3G5A9C1_9VIRU</name>
<proteinExistence type="predicted"/>
<dbReference type="Gene3D" id="3.40.50.720">
    <property type="entry name" value="NAD(P)-binding Rossmann-like Domain"/>
    <property type="match status" value="1"/>
</dbReference>
<dbReference type="EMBL" id="MK072394">
    <property type="protein sequence ID" value="AYV83858.1"/>
    <property type="molecule type" value="Genomic_DNA"/>
</dbReference>